<protein>
    <recommendedName>
        <fullName evidence="3">CCHC-type domain-containing protein</fullName>
    </recommendedName>
</protein>
<evidence type="ECO:0000313" key="2">
    <source>
        <dbReference type="Proteomes" id="UP001457282"/>
    </source>
</evidence>
<evidence type="ECO:0008006" key="3">
    <source>
        <dbReference type="Google" id="ProtNLM"/>
    </source>
</evidence>
<dbReference type="Proteomes" id="UP001457282">
    <property type="component" value="Unassembled WGS sequence"/>
</dbReference>
<sequence>MTKLLAEASDDIKTFLACLPQRHWSCAYTQGNRYGEMYNNVAESFNSWIIDFLSLPIHKMIDDIQIKMMEMIGRRRVEAFTWPTILCPTIEKRLKSNMDAVIQRDGRDVYDFVEVSFWTSMILDSYSFFIFPVSDVDRIIEKDIAGDFLVLPPKTKIPPGRPKTKRIKSIGEKPKMIKCGRCGKMGRHNRKTCNAPN</sequence>
<dbReference type="PANTHER" id="PTHR31973">
    <property type="entry name" value="POLYPROTEIN, PUTATIVE-RELATED"/>
    <property type="match status" value="1"/>
</dbReference>
<evidence type="ECO:0000313" key="1">
    <source>
        <dbReference type="EMBL" id="KAK9901394.1"/>
    </source>
</evidence>
<accession>A0AAW1VCP7</accession>
<dbReference type="AlphaFoldDB" id="A0AAW1VCP7"/>
<organism evidence="1 2">
    <name type="scientific">Rubus argutus</name>
    <name type="common">Southern blackberry</name>
    <dbReference type="NCBI Taxonomy" id="59490"/>
    <lineage>
        <taxon>Eukaryota</taxon>
        <taxon>Viridiplantae</taxon>
        <taxon>Streptophyta</taxon>
        <taxon>Embryophyta</taxon>
        <taxon>Tracheophyta</taxon>
        <taxon>Spermatophyta</taxon>
        <taxon>Magnoliopsida</taxon>
        <taxon>eudicotyledons</taxon>
        <taxon>Gunneridae</taxon>
        <taxon>Pentapetalae</taxon>
        <taxon>rosids</taxon>
        <taxon>fabids</taxon>
        <taxon>Rosales</taxon>
        <taxon>Rosaceae</taxon>
        <taxon>Rosoideae</taxon>
        <taxon>Rosoideae incertae sedis</taxon>
        <taxon>Rubus</taxon>
    </lineage>
</organism>
<dbReference type="EMBL" id="JBEDUW010000313">
    <property type="protein sequence ID" value="KAK9901394.1"/>
    <property type="molecule type" value="Genomic_DNA"/>
</dbReference>
<comment type="caution">
    <text evidence="1">The sequence shown here is derived from an EMBL/GenBank/DDBJ whole genome shotgun (WGS) entry which is preliminary data.</text>
</comment>
<keyword evidence="2" id="KW-1185">Reference proteome</keyword>
<reference evidence="1 2" key="1">
    <citation type="journal article" date="2023" name="G3 (Bethesda)">
        <title>A chromosome-length genome assembly and annotation of blackberry (Rubus argutus, cv. 'Hillquist').</title>
        <authorList>
            <person name="Bruna T."/>
            <person name="Aryal R."/>
            <person name="Dudchenko O."/>
            <person name="Sargent D.J."/>
            <person name="Mead D."/>
            <person name="Buti M."/>
            <person name="Cavallini A."/>
            <person name="Hytonen T."/>
            <person name="Andres J."/>
            <person name="Pham M."/>
            <person name="Weisz D."/>
            <person name="Mascagni F."/>
            <person name="Usai G."/>
            <person name="Natali L."/>
            <person name="Bassil N."/>
            <person name="Fernandez G.E."/>
            <person name="Lomsadze A."/>
            <person name="Armour M."/>
            <person name="Olukolu B."/>
            <person name="Poorten T."/>
            <person name="Britton C."/>
            <person name="Davik J."/>
            <person name="Ashrafi H."/>
            <person name="Aiden E.L."/>
            <person name="Borodovsky M."/>
            <person name="Worthington M."/>
        </authorList>
    </citation>
    <scope>NUCLEOTIDE SEQUENCE [LARGE SCALE GENOMIC DNA]</scope>
    <source>
        <strain evidence="1">PI 553951</strain>
    </source>
</reference>
<gene>
    <name evidence="1" type="ORF">M0R45_002160</name>
</gene>
<name>A0AAW1VCP7_RUBAR</name>
<proteinExistence type="predicted"/>
<dbReference type="PANTHER" id="PTHR31973:SF187">
    <property type="entry name" value="MUTATOR TRANSPOSASE MUDRA PROTEIN"/>
    <property type="match status" value="1"/>
</dbReference>